<dbReference type="RefSeq" id="WP_096292042.1">
    <property type="nucleotide sequence ID" value="NZ_LT907782.1"/>
</dbReference>
<reference evidence="2 3" key="1">
    <citation type="submission" date="2017-08" db="EMBL/GenBank/DDBJ databases">
        <authorList>
            <person name="de Groot N.N."/>
        </authorList>
    </citation>
    <scope>NUCLEOTIDE SEQUENCE [LARGE SCALE GENOMIC DNA]</scope>
    <source>
        <strain evidence="2 3">Nm15</strain>
    </source>
</reference>
<evidence type="ECO:0000256" key="1">
    <source>
        <dbReference type="SAM" id="MobiDB-lite"/>
    </source>
</evidence>
<dbReference type="Proteomes" id="UP000242498">
    <property type="component" value="Chromosome I"/>
</dbReference>
<organism evidence="2 3">
    <name type="scientific">Nitrosomonas ureae</name>
    <dbReference type="NCBI Taxonomy" id="44577"/>
    <lineage>
        <taxon>Bacteria</taxon>
        <taxon>Pseudomonadati</taxon>
        <taxon>Pseudomonadota</taxon>
        <taxon>Betaproteobacteria</taxon>
        <taxon>Nitrosomonadales</taxon>
        <taxon>Nitrosomonadaceae</taxon>
        <taxon>Nitrosomonas</taxon>
    </lineage>
</organism>
<evidence type="ECO:0000313" key="2">
    <source>
        <dbReference type="EMBL" id="SNX59277.1"/>
    </source>
</evidence>
<name>A0A285BVG1_9PROT</name>
<accession>A0A285BVG1</accession>
<evidence type="ECO:0000313" key="3">
    <source>
        <dbReference type="Proteomes" id="UP000242498"/>
    </source>
</evidence>
<feature type="region of interest" description="Disordered" evidence="1">
    <location>
        <begin position="1"/>
        <end position="76"/>
    </location>
</feature>
<dbReference type="OrthoDB" id="9798888at2"/>
<feature type="compositionally biased region" description="Polar residues" evidence="1">
    <location>
        <begin position="49"/>
        <end position="76"/>
    </location>
</feature>
<gene>
    <name evidence="2" type="ORF">SAMN06296273_0718</name>
</gene>
<sequence>MRSLGCITSHRVLSSGEMPINSGSEMEYEAHETQQPRHITKIGEGASAAQRSDSLEQPSPGYRNTLQSSPCATGRY</sequence>
<dbReference type="EMBL" id="LT907782">
    <property type="protein sequence ID" value="SNX59277.1"/>
    <property type="molecule type" value="Genomic_DNA"/>
</dbReference>
<protein>
    <submittedName>
        <fullName evidence="2">Uncharacterized protein</fullName>
    </submittedName>
</protein>
<proteinExistence type="predicted"/>
<dbReference type="AlphaFoldDB" id="A0A285BVG1"/>